<dbReference type="InterPro" id="IPR050471">
    <property type="entry name" value="AB_hydrolase"/>
</dbReference>
<protein>
    <submittedName>
        <fullName evidence="2">Alpha/beta hydrolase</fullName>
    </submittedName>
</protein>
<evidence type="ECO:0000313" key="2">
    <source>
        <dbReference type="EMBL" id="GFG55507.1"/>
    </source>
</evidence>
<name>A0A7I9WDZ1_MYCAG</name>
<dbReference type="PANTHER" id="PTHR43433">
    <property type="entry name" value="HYDROLASE, ALPHA/BETA FOLD FAMILY PROTEIN"/>
    <property type="match status" value="1"/>
</dbReference>
<gene>
    <name evidence="2" type="ORF">MAGR_69480</name>
</gene>
<evidence type="ECO:0000313" key="3">
    <source>
        <dbReference type="Proteomes" id="UP000465302"/>
    </source>
</evidence>
<dbReference type="InterPro" id="IPR029058">
    <property type="entry name" value="AB_hydrolase_fold"/>
</dbReference>
<dbReference type="EMBL" id="BLKS01000004">
    <property type="protein sequence ID" value="GFG55507.1"/>
    <property type="molecule type" value="Genomic_DNA"/>
</dbReference>
<dbReference type="PANTHER" id="PTHR43433:SF1">
    <property type="entry name" value="BLL5160 PROTEIN"/>
    <property type="match status" value="1"/>
</dbReference>
<dbReference type="AlphaFoldDB" id="A0A7I9WDZ1"/>
<organism evidence="2 3">
    <name type="scientific">Mycolicibacterium agri</name>
    <name type="common">Mycobacterium agri</name>
    <dbReference type="NCBI Taxonomy" id="36811"/>
    <lineage>
        <taxon>Bacteria</taxon>
        <taxon>Bacillati</taxon>
        <taxon>Actinomycetota</taxon>
        <taxon>Actinomycetes</taxon>
        <taxon>Mycobacteriales</taxon>
        <taxon>Mycobacteriaceae</taxon>
        <taxon>Mycolicibacterium</taxon>
    </lineage>
</organism>
<dbReference type="PRINTS" id="PR00111">
    <property type="entry name" value="ABHYDROLASE"/>
</dbReference>
<sequence>MTQTPAMARVRLSHQVITLDDGHKVGVTVGGRGVPLVFLHGIALSGRAYVRLLSRLAGMGFLVIALDAAGHGFTPNLPRESGDLSHRVDLTLRALDALGVRKAVFLGHSMGGRMIVQLAAQAPERVLAAVLLNAAAGAPFDESIRAPVRSPRRAARALMNAAYDAPGDPRRLPMPERKRYARQMAAALARNVRTPLGLPGALRAIITSGDYTPMLEAMREQSVPTIVVHGEKDRVVPFDSARDMAERADATLYQVPGAYHSWMLAHPRQGADMMRQLLEAELGDVLRDAARAHRIVGVPGGWERVLLTADSPLHELEERPVDTVGTEALEPVEMDRLRSVTPPPRVRRFGWFDSWRRRRGSGSGGSPRTAYIT</sequence>
<reference evidence="2 3" key="1">
    <citation type="journal article" date="2019" name="Emerg. Microbes Infect.">
        <title>Comprehensive subspecies identification of 175 nontuberculous mycobacteria species based on 7547 genomic profiles.</title>
        <authorList>
            <person name="Matsumoto Y."/>
            <person name="Kinjo T."/>
            <person name="Motooka D."/>
            <person name="Nabeya D."/>
            <person name="Jung N."/>
            <person name="Uechi K."/>
            <person name="Horii T."/>
            <person name="Iida T."/>
            <person name="Fujita J."/>
            <person name="Nakamura S."/>
        </authorList>
    </citation>
    <scope>NUCLEOTIDE SEQUENCE [LARGE SCALE GENOMIC DNA]</scope>
    <source>
        <strain evidence="2 3">JCM 6377</strain>
    </source>
</reference>
<dbReference type="Proteomes" id="UP000465302">
    <property type="component" value="Unassembled WGS sequence"/>
</dbReference>
<feature type="domain" description="AB hydrolase-1" evidence="1">
    <location>
        <begin position="36"/>
        <end position="269"/>
    </location>
</feature>
<dbReference type="Pfam" id="PF12697">
    <property type="entry name" value="Abhydrolase_6"/>
    <property type="match status" value="1"/>
</dbReference>
<comment type="caution">
    <text evidence="2">The sequence shown here is derived from an EMBL/GenBank/DDBJ whole genome shotgun (WGS) entry which is preliminary data.</text>
</comment>
<dbReference type="Gene3D" id="3.40.50.1820">
    <property type="entry name" value="alpha/beta hydrolase"/>
    <property type="match status" value="1"/>
</dbReference>
<dbReference type="GO" id="GO:0016787">
    <property type="term" value="F:hydrolase activity"/>
    <property type="evidence" value="ECO:0007669"/>
    <property type="project" value="UniProtKB-KW"/>
</dbReference>
<dbReference type="RefSeq" id="WP_234816518.1">
    <property type="nucleotide sequence ID" value="NZ_BLKS01000004.1"/>
</dbReference>
<dbReference type="SUPFAM" id="SSF53474">
    <property type="entry name" value="alpha/beta-Hydrolases"/>
    <property type="match status" value="1"/>
</dbReference>
<proteinExistence type="predicted"/>
<dbReference type="InterPro" id="IPR000073">
    <property type="entry name" value="AB_hydrolase_1"/>
</dbReference>
<keyword evidence="2" id="KW-0378">Hydrolase</keyword>
<evidence type="ECO:0000259" key="1">
    <source>
        <dbReference type="Pfam" id="PF12697"/>
    </source>
</evidence>
<accession>A0A7I9WDZ1</accession>